<reference evidence="4 5" key="2">
    <citation type="journal article" date="2018" name="Front. Microbiol.">
        <title>Phylogeny of Vibrio vulnificus from the Analysis of the Core-Genome: Implications for Intra-Species Taxonomy.</title>
        <authorList>
            <person name="Roig F.J."/>
            <person name="Gonzalez-Candelas F."/>
            <person name="Sanjuan E."/>
            <person name="Fouz B."/>
            <person name="Feil E.J."/>
            <person name="Llorens C."/>
            <person name="Baker-Austin C."/>
            <person name="Oliver J.D."/>
            <person name="Danin-Poleg Y."/>
            <person name="Gibas C.J."/>
            <person name="Kashi Y."/>
            <person name="Gulig P.A."/>
            <person name="Morrison S.S."/>
            <person name="Amaro C."/>
        </authorList>
    </citation>
    <scope>NUCLEOTIDE SEQUENCE [LARGE SCALE GENOMIC DNA]</scope>
    <source>
        <strain evidence="4 5">CECT4608</strain>
    </source>
</reference>
<feature type="coiled-coil region" evidence="1">
    <location>
        <begin position="143"/>
        <end position="236"/>
    </location>
</feature>
<evidence type="ECO:0000313" key="4">
    <source>
        <dbReference type="EMBL" id="POB42006.1"/>
    </source>
</evidence>
<evidence type="ECO:0000313" key="3">
    <source>
        <dbReference type="EMBL" id="AXX59232.1"/>
    </source>
</evidence>
<sequence>MNIQTNERTYITDLRTKLKQQFIQEMHNANKDPDKGIIFDVMFDAYEAAKAEGKCFENPAQLQAAVGGRYVKAQIAFQILDSAQPNTNRYNREVPQWFSSPLETALKLDIAALWQAVESDIASIVESRVKIAEHCSEQKRLQALQSSELVEELQDKLDELKELPGQLSELKIDNERLKTEVSVLENRASTLQASSDSSFALQRENAILEDNNAKLKSENQNMRKELERTAALLQETLIKKANLEGRLEERGEFSKTTNKRHPS</sequence>
<proteinExistence type="predicted"/>
<evidence type="ECO:0000256" key="2">
    <source>
        <dbReference type="SAM" id="MobiDB-lite"/>
    </source>
</evidence>
<accession>A0A2S3QVY0</accession>
<protein>
    <submittedName>
        <fullName evidence="3">ATPase involved in DNA repair</fullName>
    </submittedName>
    <submittedName>
        <fullName evidence="4">DNA repair protein</fullName>
    </submittedName>
</protein>
<dbReference type="EMBL" id="CP019290">
    <property type="protein sequence ID" value="AXX59232.1"/>
    <property type="molecule type" value="Genomic_DNA"/>
</dbReference>
<keyword evidence="1" id="KW-0175">Coiled coil</keyword>
<feature type="region of interest" description="Disordered" evidence="2">
    <location>
        <begin position="244"/>
        <end position="263"/>
    </location>
</feature>
<name>A0A2S3QVY0_VIBVL</name>
<evidence type="ECO:0000256" key="1">
    <source>
        <dbReference type="SAM" id="Coils"/>
    </source>
</evidence>
<dbReference type="EMBL" id="PDGH01000146">
    <property type="protein sequence ID" value="POB42006.1"/>
    <property type="molecule type" value="Genomic_DNA"/>
</dbReference>
<dbReference type="AlphaFoldDB" id="A0A2S3QVY0"/>
<feature type="compositionally biased region" description="Basic and acidic residues" evidence="2">
    <location>
        <begin position="244"/>
        <end position="253"/>
    </location>
</feature>
<dbReference type="RefSeq" id="WP_069504145.1">
    <property type="nucleotide sequence ID" value="NZ_CP019290.1"/>
</dbReference>
<organism evidence="4 5">
    <name type="scientific">Vibrio vulnificus</name>
    <dbReference type="NCBI Taxonomy" id="672"/>
    <lineage>
        <taxon>Bacteria</taxon>
        <taxon>Pseudomonadati</taxon>
        <taxon>Pseudomonadota</taxon>
        <taxon>Gammaproteobacteria</taxon>
        <taxon>Vibrionales</taxon>
        <taxon>Vibrionaceae</taxon>
        <taxon>Vibrio</taxon>
    </lineage>
</organism>
<evidence type="ECO:0000313" key="5">
    <source>
        <dbReference type="Proteomes" id="UP000237466"/>
    </source>
</evidence>
<dbReference type="Proteomes" id="UP000237466">
    <property type="component" value="Unassembled WGS sequence"/>
</dbReference>
<reference evidence="3 6" key="1">
    <citation type="submission" date="2017-01" db="EMBL/GenBank/DDBJ databases">
        <title>Complete Genome Sequence of Vibrio vulnificus FORC_053.</title>
        <authorList>
            <consortium name="Food-borne Pathogen Omics Research Center"/>
            <person name="Chung H.Y."/>
            <person name="Na E.J."/>
            <person name="Song J.S."/>
            <person name="Kim H."/>
            <person name="Lee J.-H."/>
            <person name="Ryu S."/>
            <person name="Choi S.H."/>
        </authorList>
    </citation>
    <scope>NUCLEOTIDE SEQUENCE [LARGE SCALE GENOMIC DNA]</scope>
    <source>
        <strain evidence="3 6">FORC_053</strain>
    </source>
</reference>
<dbReference type="Proteomes" id="UP000263418">
    <property type="component" value="Chromosome 1"/>
</dbReference>
<gene>
    <name evidence="4" type="ORF">CRN52_23785</name>
    <name evidence="3" type="ORF">FORC53_0893</name>
</gene>
<evidence type="ECO:0000313" key="6">
    <source>
        <dbReference type="Proteomes" id="UP000263418"/>
    </source>
</evidence>